<evidence type="ECO:0000256" key="9">
    <source>
        <dbReference type="SAM" id="Phobius"/>
    </source>
</evidence>
<dbReference type="OrthoDB" id="10472029at2759"/>
<comment type="subcellular location">
    <subcellularLocation>
        <location evidence="1">Cell membrane</location>
        <topology evidence="1">Multi-pass membrane protein</topology>
    </subcellularLocation>
</comment>
<feature type="region of interest" description="Disordered" evidence="8">
    <location>
        <begin position="173"/>
        <end position="198"/>
    </location>
</feature>
<dbReference type="GO" id="GO:0015347">
    <property type="term" value="F:sodium-independent organic anion transmembrane transporter activity"/>
    <property type="evidence" value="ECO:0007669"/>
    <property type="project" value="TreeGrafter"/>
</dbReference>
<name>A0A9Q1C1V1_HOLLE</name>
<feature type="transmembrane region" description="Helical" evidence="9">
    <location>
        <begin position="40"/>
        <end position="62"/>
    </location>
</feature>
<feature type="transmembrane region" description="Helical" evidence="9">
    <location>
        <begin position="123"/>
        <end position="144"/>
    </location>
</feature>
<dbReference type="InterPro" id="IPR002350">
    <property type="entry name" value="Kazal_dom"/>
</dbReference>
<dbReference type="GO" id="GO:0016323">
    <property type="term" value="C:basolateral plasma membrane"/>
    <property type="evidence" value="ECO:0007669"/>
    <property type="project" value="TreeGrafter"/>
</dbReference>
<feature type="domain" description="Kazal-like" evidence="10">
    <location>
        <begin position="346"/>
        <end position="404"/>
    </location>
</feature>
<feature type="transmembrane region" description="Helical" evidence="9">
    <location>
        <begin position="428"/>
        <end position="445"/>
    </location>
</feature>
<evidence type="ECO:0000256" key="8">
    <source>
        <dbReference type="SAM" id="MobiDB-lite"/>
    </source>
</evidence>
<comment type="caution">
    <text evidence="11">The sequence shown here is derived from an EMBL/GenBank/DDBJ whole genome shotgun (WGS) entry which is preliminary data.</text>
</comment>
<feature type="transmembrane region" description="Helical" evidence="9">
    <location>
        <begin position="69"/>
        <end position="92"/>
    </location>
</feature>
<keyword evidence="3" id="KW-1003">Cell membrane</keyword>
<evidence type="ECO:0000256" key="3">
    <source>
        <dbReference type="ARBA" id="ARBA00022475"/>
    </source>
</evidence>
<dbReference type="SUPFAM" id="SSF100895">
    <property type="entry name" value="Kazal-type serine protease inhibitors"/>
    <property type="match status" value="1"/>
</dbReference>
<evidence type="ECO:0000256" key="2">
    <source>
        <dbReference type="ARBA" id="ARBA00009657"/>
    </source>
</evidence>
<evidence type="ECO:0000256" key="5">
    <source>
        <dbReference type="ARBA" id="ARBA00022989"/>
    </source>
</evidence>
<accession>A0A9Q1C1V1</accession>
<organism evidence="11 12">
    <name type="scientific">Holothuria leucospilota</name>
    <name type="common">Black long sea cucumber</name>
    <name type="synonym">Mertensiothuria leucospilota</name>
    <dbReference type="NCBI Taxonomy" id="206669"/>
    <lineage>
        <taxon>Eukaryota</taxon>
        <taxon>Metazoa</taxon>
        <taxon>Echinodermata</taxon>
        <taxon>Eleutherozoa</taxon>
        <taxon>Echinozoa</taxon>
        <taxon>Holothuroidea</taxon>
        <taxon>Aspidochirotacea</taxon>
        <taxon>Aspidochirotida</taxon>
        <taxon>Holothuriidae</taxon>
        <taxon>Holothuria</taxon>
    </lineage>
</organism>
<comment type="similarity">
    <text evidence="2">Belongs to the organo anion transporter (TC 2.A.60) family.</text>
</comment>
<keyword evidence="12" id="KW-1185">Reference proteome</keyword>
<evidence type="ECO:0000313" key="12">
    <source>
        <dbReference type="Proteomes" id="UP001152320"/>
    </source>
</evidence>
<feature type="transmembrane region" description="Helical" evidence="9">
    <location>
        <begin position="295"/>
        <end position="315"/>
    </location>
</feature>
<dbReference type="SUPFAM" id="SSF103473">
    <property type="entry name" value="MFS general substrate transporter"/>
    <property type="match status" value="1"/>
</dbReference>
<evidence type="ECO:0000256" key="7">
    <source>
        <dbReference type="ARBA" id="ARBA00023157"/>
    </source>
</evidence>
<evidence type="ECO:0000313" key="11">
    <source>
        <dbReference type="EMBL" id="KAJ8037091.1"/>
    </source>
</evidence>
<feature type="compositionally biased region" description="Polar residues" evidence="8">
    <location>
        <begin position="183"/>
        <end position="198"/>
    </location>
</feature>
<keyword evidence="6 9" id="KW-0472">Membrane</keyword>
<dbReference type="Pfam" id="PF03137">
    <property type="entry name" value="OATP"/>
    <property type="match status" value="1"/>
</dbReference>
<gene>
    <name evidence="11" type="ORF">HOLleu_17826</name>
</gene>
<dbReference type="Proteomes" id="UP001152320">
    <property type="component" value="Chromosome 8"/>
</dbReference>
<evidence type="ECO:0000259" key="10">
    <source>
        <dbReference type="PROSITE" id="PS51465"/>
    </source>
</evidence>
<sequence>MGAAAQLKERHLFDNSSIVMDNCTSKDSVNSGPLWYQVRWIYLGQALIGFGISAHPLAITYLDDSPARGYLPIFIAIIYGFRSTGLSIAGLISQQCLSVPASWPYVTSDTVTNPNDPQYLGGWWIGFIPIAVMAFLPALLLFFFPRVMRFSGDLDSTPEENCIESPPRTLRGGNGLIRKGKNQSRGSGDSHVMTTQQPKSKLRIPVSILHFHFLGFFGALHRVMRNWMVLSLIIGDHALSFAYFPDGTYVAKYLQYEFHLSAAQASALGAWTKLPMIFVGYFLSASIIMTGRLKARGTIIMAAVCIACAALLTPIKLLSGCKNDMIAGLTVSYDYTKKNTWSASDRNLTATCNVDFHCPSAYNPVCSPSGVSYVTACHAGCTDKMAKMDGSKNFTVYLHCSCYDELFLNATSGENTLNDGICRTDCTWVYHFILIMLTPLLRNILYGPSLMSKVR</sequence>
<dbReference type="InterPro" id="IPR036058">
    <property type="entry name" value="Kazal_dom_sf"/>
</dbReference>
<evidence type="ECO:0000256" key="6">
    <source>
        <dbReference type="ARBA" id="ARBA00023136"/>
    </source>
</evidence>
<evidence type="ECO:0000256" key="1">
    <source>
        <dbReference type="ARBA" id="ARBA00004651"/>
    </source>
</evidence>
<keyword evidence="5 9" id="KW-1133">Transmembrane helix</keyword>
<reference evidence="11" key="1">
    <citation type="submission" date="2021-10" db="EMBL/GenBank/DDBJ databases">
        <title>Tropical sea cucumber genome reveals ecological adaptation and Cuvierian tubules defense mechanism.</title>
        <authorList>
            <person name="Chen T."/>
        </authorList>
    </citation>
    <scope>NUCLEOTIDE SEQUENCE</scope>
    <source>
        <strain evidence="11">Nanhai2018</strain>
        <tissue evidence="11">Muscle</tissue>
    </source>
</reference>
<protein>
    <submittedName>
        <fullName evidence="11">Solute carrier organic anion transporter family member 1A5</fullName>
    </submittedName>
</protein>
<keyword evidence="7" id="KW-1015">Disulfide bond</keyword>
<dbReference type="EMBL" id="JAIZAY010000008">
    <property type="protein sequence ID" value="KAJ8037091.1"/>
    <property type="molecule type" value="Genomic_DNA"/>
</dbReference>
<dbReference type="AlphaFoldDB" id="A0A9Q1C1V1"/>
<dbReference type="PANTHER" id="PTHR11388:SF142">
    <property type="entry name" value="SOLUTE CARRIER ORGANIC ANION TRANSPORTER FAMILY MEMBER 5A1"/>
    <property type="match status" value="1"/>
</dbReference>
<evidence type="ECO:0000256" key="4">
    <source>
        <dbReference type="ARBA" id="ARBA00022692"/>
    </source>
</evidence>
<dbReference type="PROSITE" id="PS51465">
    <property type="entry name" value="KAZAL_2"/>
    <property type="match status" value="1"/>
</dbReference>
<dbReference type="GO" id="GO:0043252">
    <property type="term" value="P:sodium-independent organic anion transport"/>
    <property type="evidence" value="ECO:0007669"/>
    <property type="project" value="TreeGrafter"/>
</dbReference>
<dbReference type="PROSITE" id="PS00282">
    <property type="entry name" value="KAZAL_1"/>
    <property type="match status" value="1"/>
</dbReference>
<feature type="transmembrane region" description="Helical" evidence="9">
    <location>
        <begin position="265"/>
        <end position="283"/>
    </location>
</feature>
<dbReference type="InterPro" id="IPR004156">
    <property type="entry name" value="OATP"/>
</dbReference>
<proteinExistence type="inferred from homology"/>
<dbReference type="InterPro" id="IPR036259">
    <property type="entry name" value="MFS_trans_sf"/>
</dbReference>
<keyword evidence="4 9" id="KW-0812">Transmembrane</keyword>
<dbReference type="PANTHER" id="PTHR11388">
    <property type="entry name" value="ORGANIC ANION TRANSPORTER"/>
    <property type="match status" value="1"/>
</dbReference>